<dbReference type="EMBL" id="CP078145">
    <property type="protein sequence ID" value="QXN88456.1"/>
    <property type="molecule type" value="Genomic_DNA"/>
</dbReference>
<dbReference type="RefSeq" id="WP_218469339.1">
    <property type="nucleotide sequence ID" value="NZ_BAABJN010000008.1"/>
</dbReference>
<evidence type="ECO:0000259" key="1">
    <source>
        <dbReference type="Pfam" id="PF00881"/>
    </source>
</evidence>
<evidence type="ECO:0000313" key="2">
    <source>
        <dbReference type="EMBL" id="QXN88456.1"/>
    </source>
</evidence>
<evidence type="ECO:0000313" key="3">
    <source>
        <dbReference type="Proteomes" id="UP000694257"/>
    </source>
</evidence>
<dbReference type="PANTHER" id="PTHR23026:SF123">
    <property type="entry name" value="NAD(P)H NITROREDUCTASE RV3131-RELATED"/>
    <property type="match status" value="1"/>
</dbReference>
<reference evidence="2 3" key="1">
    <citation type="submission" date="2021-07" db="EMBL/GenBank/DDBJ databases">
        <title>Whole Genome Sequence of Nocardia Iowensis.</title>
        <authorList>
            <person name="Lamm A."/>
            <person name="Collins-Fairclough A.M."/>
            <person name="Bunk B."/>
            <person name="Sproer C."/>
        </authorList>
    </citation>
    <scope>NUCLEOTIDE SEQUENCE [LARGE SCALE GENOMIC DNA]</scope>
    <source>
        <strain evidence="2 3">NRRL 5646</strain>
    </source>
</reference>
<dbReference type="InterPro" id="IPR050627">
    <property type="entry name" value="Nitroreductase/BluB"/>
</dbReference>
<protein>
    <submittedName>
        <fullName evidence="2">Nitroreductase family protein</fullName>
    </submittedName>
</protein>
<sequence>MSTPILPAPDAQALNPTGIEQVSQCVRTLRSVRRFRSDDVPITLLDFVLDHAVCAGSGSNRQPWRFIVVRDRTLRGELGDWYREAWQVLENSGYTARPGGSVRASARRITASARYLAEHFEDVPVVVVPCFLPVPRNPVDLFGGASIYPAVQNLLLAARSVGLGTVLTTPHAICALDRTGRPTAHEALYLRLCELLAIPAGVVPAALIPMGWPAETFGPSRRRPAREMTYRDRWAQEWGNVQ</sequence>
<proteinExistence type="predicted"/>
<name>A0ABX8RLY7_NOCIO</name>
<dbReference type="PANTHER" id="PTHR23026">
    <property type="entry name" value="NADPH NITROREDUCTASE"/>
    <property type="match status" value="1"/>
</dbReference>
<keyword evidence="3" id="KW-1185">Reference proteome</keyword>
<gene>
    <name evidence="2" type="ORF">KV110_22935</name>
</gene>
<accession>A0ABX8RLY7</accession>
<dbReference type="InterPro" id="IPR029479">
    <property type="entry name" value="Nitroreductase"/>
</dbReference>
<dbReference type="Pfam" id="PF00881">
    <property type="entry name" value="Nitroreductase"/>
    <property type="match status" value="1"/>
</dbReference>
<organism evidence="2 3">
    <name type="scientific">Nocardia iowensis</name>
    <dbReference type="NCBI Taxonomy" id="204891"/>
    <lineage>
        <taxon>Bacteria</taxon>
        <taxon>Bacillati</taxon>
        <taxon>Actinomycetota</taxon>
        <taxon>Actinomycetes</taxon>
        <taxon>Mycobacteriales</taxon>
        <taxon>Nocardiaceae</taxon>
        <taxon>Nocardia</taxon>
    </lineage>
</organism>
<dbReference type="Proteomes" id="UP000694257">
    <property type="component" value="Chromosome"/>
</dbReference>
<feature type="domain" description="Nitroreductase" evidence="1">
    <location>
        <begin position="30"/>
        <end position="212"/>
    </location>
</feature>